<dbReference type="PANTHER" id="PTHR12133:SF1">
    <property type="entry name" value="TRNA (ADENINE(58)-N(1))-METHYLTRANSFERASE, MITOCHONDRIAL"/>
    <property type="match status" value="1"/>
</dbReference>
<dbReference type="EC" id="2.1.1.220" evidence="1"/>
<keyword evidence="5" id="KW-0489">Methyltransferase</keyword>
<dbReference type="PANTHER" id="PTHR12133">
    <property type="entry name" value="TRNA (ADENINE(58)-N(1))-METHYLTRANSFERASE"/>
    <property type="match status" value="1"/>
</dbReference>
<dbReference type="Proteomes" id="UP000799444">
    <property type="component" value="Unassembled WGS sequence"/>
</dbReference>
<dbReference type="PROSITE" id="PS51620">
    <property type="entry name" value="SAM_TRM61"/>
    <property type="match status" value="1"/>
</dbReference>
<dbReference type="GO" id="GO:0031515">
    <property type="term" value="C:tRNA (m1A) methyltransferase complex"/>
    <property type="evidence" value="ECO:0007669"/>
    <property type="project" value="InterPro"/>
</dbReference>
<comment type="caution">
    <text evidence="5">The sequence shown here is derived from an EMBL/GenBank/DDBJ whole genome shotgun (WGS) entry which is preliminary data.</text>
</comment>
<feature type="compositionally biased region" description="Basic and acidic residues" evidence="4">
    <location>
        <begin position="358"/>
        <end position="376"/>
    </location>
</feature>
<dbReference type="Gene3D" id="3.10.330.20">
    <property type="match status" value="1"/>
</dbReference>
<evidence type="ECO:0000256" key="1">
    <source>
        <dbReference type="ARBA" id="ARBA00012796"/>
    </source>
</evidence>
<feature type="region of interest" description="Disordered" evidence="4">
    <location>
        <begin position="346"/>
        <end position="376"/>
    </location>
</feature>
<dbReference type="AlphaFoldDB" id="A0A9P4V9F5"/>
<keyword evidence="6" id="KW-1185">Reference proteome</keyword>
<proteinExistence type="predicted"/>
<dbReference type="GO" id="GO:0005739">
    <property type="term" value="C:mitochondrion"/>
    <property type="evidence" value="ECO:0007669"/>
    <property type="project" value="TreeGrafter"/>
</dbReference>
<dbReference type="GO" id="GO:0160107">
    <property type="term" value="F:tRNA (adenine(58)-N1)-methyltransferase activity"/>
    <property type="evidence" value="ECO:0007669"/>
    <property type="project" value="UniProtKB-EC"/>
</dbReference>
<protein>
    <recommendedName>
        <fullName evidence="2">tRNA (adenine(58)-N(1))-methyltransferase catalytic subunit TRM61</fullName>
        <ecNumber evidence="1">2.1.1.220</ecNumber>
    </recommendedName>
    <alternativeName>
        <fullName evidence="3">tRNA(m1A58)-methyltransferase subunit TRM61</fullName>
    </alternativeName>
</protein>
<dbReference type="Pfam" id="PF14801">
    <property type="entry name" value="TrmI-like_N"/>
    <property type="match status" value="1"/>
</dbReference>
<dbReference type="GO" id="GO:0030488">
    <property type="term" value="P:tRNA methylation"/>
    <property type="evidence" value="ECO:0007669"/>
    <property type="project" value="InterPro"/>
</dbReference>
<organism evidence="5 6">
    <name type="scientific">Polyplosphaeria fusca</name>
    <dbReference type="NCBI Taxonomy" id="682080"/>
    <lineage>
        <taxon>Eukaryota</taxon>
        <taxon>Fungi</taxon>
        <taxon>Dikarya</taxon>
        <taxon>Ascomycota</taxon>
        <taxon>Pezizomycotina</taxon>
        <taxon>Dothideomycetes</taxon>
        <taxon>Pleosporomycetidae</taxon>
        <taxon>Pleosporales</taxon>
        <taxon>Tetraplosphaeriaceae</taxon>
        <taxon>Polyplosphaeria</taxon>
    </lineage>
</organism>
<feature type="region of interest" description="Disordered" evidence="4">
    <location>
        <begin position="161"/>
        <end position="198"/>
    </location>
</feature>
<evidence type="ECO:0000256" key="4">
    <source>
        <dbReference type="SAM" id="MobiDB-lite"/>
    </source>
</evidence>
<reference evidence="5" key="1">
    <citation type="journal article" date="2020" name="Stud. Mycol.">
        <title>101 Dothideomycetes genomes: a test case for predicting lifestyles and emergence of pathogens.</title>
        <authorList>
            <person name="Haridas S."/>
            <person name="Albert R."/>
            <person name="Binder M."/>
            <person name="Bloem J."/>
            <person name="Labutti K."/>
            <person name="Salamov A."/>
            <person name="Andreopoulos B."/>
            <person name="Baker S."/>
            <person name="Barry K."/>
            <person name="Bills G."/>
            <person name="Bluhm B."/>
            <person name="Cannon C."/>
            <person name="Castanera R."/>
            <person name="Culley D."/>
            <person name="Daum C."/>
            <person name="Ezra D."/>
            <person name="Gonzalez J."/>
            <person name="Henrissat B."/>
            <person name="Kuo A."/>
            <person name="Liang C."/>
            <person name="Lipzen A."/>
            <person name="Lutzoni F."/>
            <person name="Magnuson J."/>
            <person name="Mondo S."/>
            <person name="Nolan M."/>
            <person name="Ohm R."/>
            <person name="Pangilinan J."/>
            <person name="Park H.-J."/>
            <person name="Ramirez L."/>
            <person name="Alfaro M."/>
            <person name="Sun H."/>
            <person name="Tritt A."/>
            <person name="Yoshinaga Y."/>
            <person name="Zwiers L.-H."/>
            <person name="Turgeon B."/>
            <person name="Goodwin S."/>
            <person name="Spatafora J."/>
            <person name="Crous P."/>
            <person name="Grigoriev I."/>
        </authorList>
    </citation>
    <scope>NUCLEOTIDE SEQUENCE</scope>
    <source>
        <strain evidence="5">CBS 125425</strain>
    </source>
</reference>
<evidence type="ECO:0000313" key="5">
    <source>
        <dbReference type="EMBL" id="KAF2741388.1"/>
    </source>
</evidence>
<accession>A0A9P4V9F5</accession>
<evidence type="ECO:0000256" key="2">
    <source>
        <dbReference type="ARBA" id="ARBA00015963"/>
    </source>
</evidence>
<dbReference type="InterPro" id="IPR014816">
    <property type="entry name" value="tRNA_MeTrfase_Gcd14"/>
</dbReference>
<keyword evidence="5" id="KW-0808">Transferase</keyword>
<gene>
    <name evidence="5" type="ORF">EJ04DRAFT_480730</name>
</gene>
<evidence type="ECO:0000313" key="6">
    <source>
        <dbReference type="Proteomes" id="UP000799444"/>
    </source>
</evidence>
<evidence type="ECO:0000256" key="3">
    <source>
        <dbReference type="ARBA" id="ARBA00033309"/>
    </source>
</evidence>
<dbReference type="InterPro" id="IPR029063">
    <property type="entry name" value="SAM-dependent_MTases_sf"/>
</dbReference>
<dbReference type="SUPFAM" id="SSF53335">
    <property type="entry name" value="S-adenosyl-L-methionine-dependent methyltransferases"/>
    <property type="match status" value="1"/>
</dbReference>
<dbReference type="Gene3D" id="3.40.50.150">
    <property type="entry name" value="Vaccinia Virus protein VP39"/>
    <property type="match status" value="1"/>
</dbReference>
<dbReference type="OrthoDB" id="5585464at2759"/>
<dbReference type="EMBL" id="ML996097">
    <property type="protein sequence ID" value="KAF2741388.1"/>
    <property type="molecule type" value="Genomic_DNA"/>
</dbReference>
<sequence>MRRAFIWAPTRTRSPLSAAGKHFSSSARLRRFFQEGDVVLLRDKKDAAHEGVLAKLSTSKTLVTHRGSFRHDDIIGKQPRQLVNSSKGFAYRIHEPTLAEYVRLTPRLVTPIYPSDANLIVSLLDLHVEQPAATPEHASPLEILEVGTGHGALTLHLSRAIHAANPPPPPSPPSALGQESEDDVHLGNSLSDSHDSKLESWRSGRRAIVHTLDISRKHSKHAKKIVQGFRHGIYAGNVDFHTGDVSAWIALQAESRQTDQPFLSHVFLDIPDADHHLANIASALRVDGFLAVFNPSISQIAGCVETIRARRLPFLLDQVVELGANTVRQWDVRAVKPRATLRRAAEDRLDDASEIEPAVDHDQAHPGRGEELAQEVGRHEEKWAMICRPKVGERVIGGGFLGLWRKMEPPPEGEVDREGAL</sequence>
<name>A0A9P4V9F5_9PLEO</name>